<dbReference type="InterPro" id="IPR036561">
    <property type="entry name" value="MAM33_sf"/>
</dbReference>
<dbReference type="SUPFAM" id="SSF54529">
    <property type="entry name" value="Mitochondrial glycoprotein MAM33-like"/>
    <property type="match status" value="1"/>
</dbReference>
<dbReference type="PANTHER" id="PTHR10826:SF1">
    <property type="entry name" value="COMPLEMENT COMPONENT 1 Q SUBCOMPONENT-BINDING PROTEIN, MITOCHONDRIAL"/>
    <property type="match status" value="1"/>
</dbReference>
<dbReference type="OrthoDB" id="278212at2759"/>
<proteinExistence type="predicted"/>
<dbReference type="Proteomes" id="UP000239899">
    <property type="component" value="Unassembled WGS sequence"/>
</dbReference>
<dbReference type="GO" id="GO:0005759">
    <property type="term" value="C:mitochondrial matrix"/>
    <property type="evidence" value="ECO:0007669"/>
    <property type="project" value="InterPro"/>
</dbReference>
<protein>
    <submittedName>
        <fullName evidence="1">Mitochondrial acidic</fullName>
    </submittedName>
</protein>
<dbReference type="STRING" id="3076.A0A2P6U5N5"/>
<reference evidence="1 2" key="1">
    <citation type="journal article" date="2018" name="Plant J.">
        <title>Genome sequences of Chlorella sorokiniana UTEX 1602 and Micractinium conductrix SAG 241.80: implications to maltose excretion by a green alga.</title>
        <authorList>
            <person name="Arriola M.B."/>
            <person name="Velmurugan N."/>
            <person name="Zhang Y."/>
            <person name="Plunkett M.H."/>
            <person name="Hondzo H."/>
            <person name="Barney B.M."/>
        </authorList>
    </citation>
    <scope>NUCLEOTIDE SEQUENCE [LARGE SCALE GENOMIC DNA]</scope>
    <source>
        <strain evidence="2">UTEX 1602</strain>
    </source>
</reference>
<dbReference type="PANTHER" id="PTHR10826">
    <property type="entry name" value="COMPLEMENT COMPONENT 1"/>
    <property type="match status" value="1"/>
</dbReference>
<organism evidence="1 2">
    <name type="scientific">Chlorella sorokiniana</name>
    <name type="common">Freshwater green alga</name>
    <dbReference type="NCBI Taxonomy" id="3076"/>
    <lineage>
        <taxon>Eukaryota</taxon>
        <taxon>Viridiplantae</taxon>
        <taxon>Chlorophyta</taxon>
        <taxon>core chlorophytes</taxon>
        <taxon>Trebouxiophyceae</taxon>
        <taxon>Chlorellales</taxon>
        <taxon>Chlorellaceae</taxon>
        <taxon>Chlorella clade</taxon>
        <taxon>Chlorella</taxon>
    </lineage>
</organism>
<evidence type="ECO:0000313" key="2">
    <source>
        <dbReference type="Proteomes" id="UP000239899"/>
    </source>
</evidence>
<dbReference type="InterPro" id="IPR003428">
    <property type="entry name" value="MAM33"/>
</dbReference>
<evidence type="ECO:0000313" key="1">
    <source>
        <dbReference type="EMBL" id="PRW61625.1"/>
    </source>
</evidence>
<dbReference type="EMBL" id="LHPG02000001">
    <property type="protein sequence ID" value="PRW61625.1"/>
    <property type="molecule type" value="Genomic_DNA"/>
</dbReference>
<dbReference type="Pfam" id="PF02330">
    <property type="entry name" value="MAM33"/>
    <property type="match status" value="1"/>
</dbReference>
<comment type="caution">
    <text evidence="1">The sequence shown here is derived from an EMBL/GenBank/DDBJ whole genome shotgun (WGS) entry which is preliminary data.</text>
</comment>
<accession>A0A2P6U5N5</accession>
<dbReference type="AlphaFoldDB" id="A0A2P6U5N5"/>
<keyword evidence="2" id="KW-1185">Reference proteome</keyword>
<sequence length="311" mass="34173">MTCANEQAHELAAARAECTRQGAELQATRRELGAAQAAAAAMQQQLNLQRFKHELLVDLWAMRVLDNEELGSRLEQQRLLPRLLAAGSQAGLALQQGEAALLPRLAAAAAQADAAAALRSFRSSAAACSSTLAESLRNELEYEKQNYEQPEELAAGPPAGFTLTESKGDTLMSLSKDHRGERVMVDVMVNDQPEEELVEDESGALDADVGAVFTVTVSKGSKSLVFECKSDGQYFVVQHVALEPTSGDVEESAYTGPVYEELDEELQKHFEDYLAERGVNAELGSYLLPLIHDKEQREYMQWLDEVQRFVQ</sequence>
<dbReference type="Gene3D" id="3.10.280.10">
    <property type="entry name" value="Mitochondrial glycoprotein"/>
    <property type="match status" value="1"/>
</dbReference>
<name>A0A2P6U5N5_CHLSO</name>
<gene>
    <name evidence="1" type="ORF">C2E21_0387</name>
</gene>